<protein>
    <submittedName>
        <fullName evidence="1">Uncharacterized protein</fullName>
    </submittedName>
</protein>
<proteinExistence type="predicted"/>
<organism evidence="1">
    <name type="scientific">Siphoviridae sp. ctjfQ5</name>
    <dbReference type="NCBI Taxonomy" id="2823594"/>
    <lineage>
        <taxon>Viruses</taxon>
        <taxon>Duplodnaviria</taxon>
        <taxon>Heunggongvirae</taxon>
        <taxon>Uroviricota</taxon>
        <taxon>Caudoviricetes</taxon>
    </lineage>
</organism>
<evidence type="ECO:0000313" key="1">
    <source>
        <dbReference type="EMBL" id="DAD66240.1"/>
    </source>
</evidence>
<sequence length="99" mass="11653">MTRKEREENPGESFDGGYHLYAKEQHDARVAKNPDRIQYAIEQFQRNNIEFTLKNAQTGHFHCRRQSDDKLFQFWAGTGKIMGYDNARGIHALIKLLKR</sequence>
<reference evidence="1" key="1">
    <citation type="journal article" date="2021" name="Proc. Natl. Acad. Sci. U.S.A.">
        <title>A Catalog of Tens of Thousands of Viruses from Human Metagenomes Reveals Hidden Associations with Chronic Diseases.</title>
        <authorList>
            <person name="Tisza M.J."/>
            <person name="Buck C.B."/>
        </authorList>
    </citation>
    <scope>NUCLEOTIDE SEQUENCE</scope>
    <source>
        <strain evidence="1">CtjfQ5</strain>
    </source>
</reference>
<dbReference type="EMBL" id="BK014655">
    <property type="protein sequence ID" value="DAD66240.1"/>
    <property type="molecule type" value="Genomic_DNA"/>
</dbReference>
<accession>A0A8S5L8G1</accession>
<name>A0A8S5L8G1_9CAUD</name>